<evidence type="ECO:0000256" key="2">
    <source>
        <dbReference type="ARBA" id="ARBA00023125"/>
    </source>
</evidence>
<evidence type="ECO:0000256" key="4">
    <source>
        <dbReference type="SAM" id="Phobius"/>
    </source>
</evidence>
<dbReference type="SUPFAM" id="SSF46689">
    <property type="entry name" value="Homeodomain-like"/>
    <property type="match status" value="1"/>
</dbReference>
<dbReference type="PANTHER" id="PTHR43280:SF2">
    <property type="entry name" value="HTH-TYPE TRANSCRIPTIONAL REGULATOR EXSA"/>
    <property type="match status" value="1"/>
</dbReference>
<comment type="caution">
    <text evidence="6">The sequence shown here is derived from an EMBL/GenBank/DDBJ whole genome shotgun (WGS) entry which is preliminary data.</text>
</comment>
<keyword evidence="1" id="KW-0805">Transcription regulation</keyword>
<feature type="transmembrane region" description="Helical" evidence="4">
    <location>
        <begin position="293"/>
        <end position="312"/>
    </location>
</feature>
<dbReference type="Pfam" id="PF12833">
    <property type="entry name" value="HTH_18"/>
    <property type="match status" value="1"/>
</dbReference>
<accession>A0A084JPF7</accession>
<evidence type="ECO:0000259" key="5">
    <source>
        <dbReference type="PROSITE" id="PS01124"/>
    </source>
</evidence>
<evidence type="ECO:0000256" key="3">
    <source>
        <dbReference type="ARBA" id="ARBA00023163"/>
    </source>
</evidence>
<feature type="domain" description="HTH araC/xylS-type" evidence="5">
    <location>
        <begin position="655"/>
        <end position="753"/>
    </location>
</feature>
<reference evidence="6 7" key="1">
    <citation type="submission" date="2014-07" db="EMBL/GenBank/DDBJ databases">
        <title>Draft genome of Clostridium celerecrescens 152B isolated from sediments associated with methane hydrate from Krishna Godavari basin.</title>
        <authorList>
            <person name="Honkalas V.S."/>
            <person name="Dabir A.P."/>
            <person name="Arora P."/>
            <person name="Dhakephalkar P.K."/>
        </authorList>
    </citation>
    <scope>NUCLEOTIDE SEQUENCE [LARGE SCALE GENOMIC DNA]</scope>
    <source>
        <strain evidence="6 7">152B</strain>
    </source>
</reference>
<keyword evidence="3" id="KW-0804">Transcription</keyword>
<evidence type="ECO:0000313" key="7">
    <source>
        <dbReference type="Proteomes" id="UP000028525"/>
    </source>
</evidence>
<dbReference type="GO" id="GO:0043565">
    <property type="term" value="F:sequence-specific DNA binding"/>
    <property type="evidence" value="ECO:0007669"/>
    <property type="project" value="InterPro"/>
</dbReference>
<dbReference type="RefSeq" id="WP_038278772.1">
    <property type="nucleotide sequence ID" value="NZ_JPME01000008.1"/>
</dbReference>
<dbReference type="AlphaFoldDB" id="A0A084JPF7"/>
<dbReference type="Gene3D" id="1.10.10.60">
    <property type="entry name" value="Homeodomain-like"/>
    <property type="match status" value="2"/>
</dbReference>
<evidence type="ECO:0000313" key="6">
    <source>
        <dbReference type="EMBL" id="KEZ90841.1"/>
    </source>
</evidence>
<organism evidence="6 7">
    <name type="scientific">Lacrimispora celerecrescens</name>
    <dbReference type="NCBI Taxonomy" id="29354"/>
    <lineage>
        <taxon>Bacteria</taxon>
        <taxon>Bacillati</taxon>
        <taxon>Bacillota</taxon>
        <taxon>Clostridia</taxon>
        <taxon>Lachnospirales</taxon>
        <taxon>Lachnospiraceae</taxon>
        <taxon>Lacrimispora</taxon>
    </lineage>
</organism>
<evidence type="ECO:0000256" key="1">
    <source>
        <dbReference type="ARBA" id="ARBA00023015"/>
    </source>
</evidence>
<dbReference type="InterPro" id="IPR018062">
    <property type="entry name" value="HTH_AraC-typ_CS"/>
</dbReference>
<protein>
    <recommendedName>
        <fullName evidence="5">HTH araC/xylS-type domain-containing protein</fullName>
    </recommendedName>
</protein>
<dbReference type="GO" id="GO:0003700">
    <property type="term" value="F:DNA-binding transcription factor activity"/>
    <property type="evidence" value="ECO:0007669"/>
    <property type="project" value="InterPro"/>
</dbReference>
<dbReference type="PROSITE" id="PS00041">
    <property type="entry name" value="HTH_ARAC_FAMILY_1"/>
    <property type="match status" value="1"/>
</dbReference>
<dbReference type="PANTHER" id="PTHR43280">
    <property type="entry name" value="ARAC-FAMILY TRANSCRIPTIONAL REGULATOR"/>
    <property type="match status" value="1"/>
</dbReference>
<keyword evidence="7" id="KW-1185">Reference proteome</keyword>
<dbReference type="PROSITE" id="PS01124">
    <property type="entry name" value="HTH_ARAC_FAMILY_2"/>
    <property type="match status" value="1"/>
</dbReference>
<dbReference type="InterPro" id="IPR009057">
    <property type="entry name" value="Homeodomain-like_sf"/>
</dbReference>
<name>A0A084JPF7_9FIRM</name>
<dbReference type="STRING" id="29354.IO98_05460"/>
<sequence>MEKKLGVYLNMFLSYLGILAIPILAGGVIYWLALGVTKSQTDKMNDNLLTMVQRELDYKVEEVIKVTNSVAMNSKVEELASVKGELSPENRLMMYYLYQDLSKNNLSEKFVDDIFVYFNRLRAVCSIKGNMSIEMYYDLYCDNSEYRIQEFEKYLDAPHFWDTLNLVRCNGENKLIFTMSDINSVMGGPRNFTAGVSMNLTALKKTMESMLWDKRMFLLIINSKNQVIAQTGEVPEKLSLDYDSLPAGNYVDRKLLDEPYSTFVRESENLEWKYVMLIPQSIIEKNARDIQKYAMVGLFACIFMGSAFSYYMTKKNYNPIRSLLEIFMGQGGRKPSKGENEYQWLRQQSEQFFKEHTDTRLLLADSQKSLRLYTLLKVLEYPYDMEHMKETLENYNIKVGLGFNAVIIFDVGQRKADADRELAGEYALRRFILKNIFEELVLDYFHIETVEIGERLAAVVGLPADGKEYQEKLIELVETLMQMTEDKFEFAVTALVGDIHEGLEGIHLSYMEACEIGEYVELLNTDLIVYCDVKNVQKKYRYSIDTEQRIINAIKTGHADVAKEAIGGAFDENIIDGISIDVCRCLIYDMMGTLLKGADEGGYHNFSSEFNFSKDLSARLPVGELKRRFGKLVDQICDKIESLQREEENDNKLSKKVQAYIQENYQDPDLNISMVGQSFGMTPAYLSTIYKKQTQESLLDYINKFRLAEAERLLREDHSVVEVAQMVGFRDSGSFIRVFKKKMGFTPGQLKKKN</sequence>
<gene>
    <name evidence="6" type="ORF">IO98_05460</name>
</gene>
<dbReference type="PRINTS" id="PR00032">
    <property type="entry name" value="HTHARAC"/>
</dbReference>
<keyword evidence="2" id="KW-0238">DNA-binding</keyword>
<keyword evidence="4" id="KW-0472">Membrane</keyword>
<keyword evidence="4" id="KW-0812">Transmembrane</keyword>
<dbReference type="InterPro" id="IPR018060">
    <property type="entry name" value="HTH_AraC"/>
</dbReference>
<proteinExistence type="predicted"/>
<dbReference type="InterPro" id="IPR020449">
    <property type="entry name" value="Tscrpt_reg_AraC-type_HTH"/>
</dbReference>
<feature type="transmembrane region" description="Helical" evidence="4">
    <location>
        <begin position="12"/>
        <end position="34"/>
    </location>
</feature>
<keyword evidence="4" id="KW-1133">Transmembrane helix</keyword>
<dbReference type="SMART" id="SM00342">
    <property type="entry name" value="HTH_ARAC"/>
    <property type="match status" value="1"/>
</dbReference>
<dbReference type="Proteomes" id="UP000028525">
    <property type="component" value="Unassembled WGS sequence"/>
</dbReference>
<dbReference type="EMBL" id="JPME01000008">
    <property type="protein sequence ID" value="KEZ90841.1"/>
    <property type="molecule type" value="Genomic_DNA"/>
</dbReference>
<dbReference type="OrthoDB" id="1975037at2"/>